<sequence length="69" mass="8087">MRIRDLCFILCESFVGGQMLELISKNGREEDIISFELWVEQMQSYTTTWSITPKAFDILVKENIIKSKL</sequence>
<comment type="caution">
    <text evidence="1">The sequence shown here is derived from an EMBL/GenBank/DDBJ whole genome shotgun (WGS) entry which is preliminary data.</text>
</comment>
<gene>
    <name evidence="1" type="ORF">PPRIM_AZ9-3.1.T0450070</name>
</gene>
<accession>A0A8S1LX53</accession>
<proteinExistence type="predicted"/>
<evidence type="ECO:0000313" key="1">
    <source>
        <dbReference type="EMBL" id="CAD8070123.1"/>
    </source>
</evidence>
<protein>
    <submittedName>
        <fullName evidence="1">Uncharacterized protein</fullName>
    </submittedName>
</protein>
<evidence type="ECO:0000313" key="2">
    <source>
        <dbReference type="Proteomes" id="UP000688137"/>
    </source>
</evidence>
<dbReference type="Proteomes" id="UP000688137">
    <property type="component" value="Unassembled WGS sequence"/>
</dbReference>
<organism evidence="1 2">
    <name type="scientific">Paramecium primaurelia</name>
    <dbReference type="NCBI Taxonomy" id="5886"/>
    <lineage>
        <taxon>Eukaryota</taxon>
        <taxon>Sar</taxon>
        <taxon>Alveolata</taxon>
        <taxon>Ciliophora</taxon>
        <taxon>Intramacronucleata</taxon>
        <taxon>Oligohymenophorea</taxon>
        <taxon>Peniculida</taxon>
        <taxon>Parameciidae</taxon>
        <taxon>Paramecium</taxon>
    </lineage>
</organism>
<keyword evidence="2" id="KW-1185">Reference proteome</keyword>
<reference evidence="1" key="1">
    <citation type="submission" date="2021-01" db="EMBL/GenBank/DDBJ databases">
        <authorList>
            <consortium name="Genoscope - CEA"/>
            <person name="William W."/>
        </authorList>
    </citation>
    <scope>NUCLEOTIDE SEQUENCE</scope>
</reference>
<dbReference type="EMBL" id="CAJJDM010000045">
    <property type="protein sequence ID" value="CAD8070123.1"/>
    <property type="molecule type" value="Genomic_DNA"/>
</dbReference>
<name>A0A8S1LX53_PARPR</name>
<dbReference type="AlphaFoldDB" id="A0A8S1LX53"/>